<evidence type="ECO:0000256" key="2">
    <source>
        <dbReference type="ARBA" id="ARBA00007813"/>
    </source>
</evidence>
<name>A0A0N0U333_9HYME</name>
<keyword evidence="5 7" id="KW-0804">Transcription</keyword>
<dbReference type="AlphaFoldDB" id="A0A0N0U333"/>
<dbReference type="GO" id="GO:0006357">
    <property type="term" value="P:regulation of transcription by RNA polymerase II"/>
    <property type="evidence" value="ECO:0007669"/>
    <property type="project" value="InterPro"/>
</dbReference>
<evidence type="ECO:0000313" key="11">
    <source>
        <dbReference type="Proteomes" id="UP000053105"/>
    </source>
</evidence>
<dbReference type="GO" id="GO:0016592">
    <property type="term" value="C:mediator complex"/>
    <property type="evidence" value="ECO:0007669"/>
    <property type="project" value="UniProtKB-UniRule"/>
</dbReference>
<reference evidence="10 11" key="1">
    <citation type="submission" date="2015-07" db="EMBL/GenBank/DDBJ databases">
        <title>The genome of Melipona quadrifasciata.</title>
        <authorList>
            <person name="Pan H."/>
            <person name="Kapheim K."/>
        </authorList>
    </citation>
    <scope>NUCLEOTIDE SEQUENCE [LARGE SCALE GENOMIC DNA]</scope>
    <source>
        <strain evidence="10">0111107301</strain>
        <tissue evidence="10">Whole body</tissue>
    </source>
</reference>
<organism evidence="10 11">
    <name type="scientific">Melipona quadrifasciata</name>
    <dbReference type="NCBI Taxonomy" id="166423"/>
    <lineage>
        <taxon>Eukaryota</taxon>
        <taxon>Metazoa</taxon>
        <taxon>Ecdysozoa</taxon>
        <taxon>Arthropoda</taxon>
        <taxon>Hexapoda</taxon>
        <taxon>Insecta</taxon>
        <taxon>Pterygota</taxon>
        <taxon>Neoptera</taxon>
        <taxon>Endopterygota</taxon>
        <taxon>Hymenoptera</taxon>
        <taxon>Apocrita</taxon>
        <taxon>Aculeata</taxon>
        <taxon>Apoidea</taxon>
        <taxon>Anthophila</taxon>
        <taxon>Apidae</taxon>
        <taxon>Melipona</taxon>
    </lineage>
</organism>
<dbReference type="EMBL" id="KQ435916">
    <property type="protein sequence ID" value="KOX68771.1"/>
    <property type="molecule type" value="Genomic_DNA"/>
</dbReference>
<keyword evidence="4 7" id="KW-0010">Activator</keyword>
<evidence type="ECO:0000256" key="5">
    <source>
        <dbReference type="ARBA" id="ARBA00023163"/>
    </source>
</evidence>
<comment type="function">
    <text evidence="7">Component of the Mediator complex, a coactivator involved in the regulated transcription of nearly all RNA polymerase II-dependent genes. Mediator functions as a bridge to convey information from gene-specific regulatory proteins to the basal RNA polymerase II transcription machinery. Mediator is recruited to promoters by direct interactions with regulatory proteins and serves as a scaffold for the assembly of a functional preinitiation complex with RNA polymerase II and the general transcription factors.</text>
</comment>
<evidence type="ECO:0000256" key="8">
    <source>
        <dbReference type="SAM" id="MobiDB-lite"/>
    </source>
</evidence>
<dbReference type="InterPro" id="IPR055122">
    <property type="entry name" value="Med14_N"/>
</dbReference>
<dbReference type="PANTHER" id="PTHR12809">
    <property type="entry name" value="MEDIATOR COMPLEX SUBUNIT"/>
    <property type="match status" value="1"/>
</dbReference>
<keyword evidence="11" id="KW-1185">Reference proteome</keyword>
<evidence type="ECO:0000256" key="3">
    <source>
        <dbReference type="ARBA" id="ARBA00023015"/>
    </source>
</evidence>
<dbReference type="STRING" id="166423.A0A0N0U333"/>
<protein>
    <recommendedName>
        <fullName evidence="7">Mediator of RNA polymerase II transcription subunit 14</fullName>
    </recommendedName>
    <alternativeName>
        <fullName evidence="7">Mediator complex subunit 14</fullName>
    </alternativeName>
</protein>
<evidence type="ECO:0000256" key="4">
    <source>
        <dbReference type="ARBA" id="ARBA00023159"/>
    </source>
</evidence>
<dbReference type="Pfam" id="PF08638">
    <property type="entry name" value="Med14"/>
    <property type="match status" value="1"/>
</dbReference>
<evidence type="ECO:0000259" key="9">
    <source>
        <dbReference type="Pfam" id="PF08638"/>
    </source>
</evidence>
<comment type="subcellular location">
    <subcellularLocation>
        <location evidence="1 7">Nucleus</location>
    </subcellularLocation>
</comment>
<evidence type="ECO:0000256" key="6">
    <source>
        <dbReference type="ARBA" id="ARBA00023242"/>
    </source>
</evidence>
<comment type="similarity">
    <text evidence="2 7">Belongs to the Mediator complex subunit 14 family.</text>
</comment>
<sequence length="104" mass="11952">MAPVPLEGHQTPVTNNIPQEGNRGGSISLGMLIDFIIQRTYHELTVLAELLPRKTDMERKIEIYNFSARTRQLYVRLLALVKWANSASKVDKSAVHYFLFIMMF</sequence>
<evidence type="ECO:0000256" key="1">
    <source>
        <dbReference type="ARBA" id="ARBA00004123"/>
    </source>
</evidence>
<dbReference type="OrthoDB" id="205099at2759"/>
<proteinExistence type="inferred from homology"/>
<comment type="subunit">
    <text evidence="7">Component of the Mediator complex.</text>
</comment>
<feature type="domain" description="Mediator complex subunit MED14 N-terminal" evidence="9">
    <location>
        <begin position="27"/>
        <end position="93"/>
    </location>
</feature>
<evidence type="ECO:0000256" key="7">
    <source>
        <dbReference type="RuleBase" id="RU365082"/>
    </source>
</evidence>
<dbReference type="GO" id="GO:0003712">
    <property type="term" value="F:transcription coregulator activity"/>
    <property type="evidence" value="ECO:0007669"/>
    <property type="project" value="UniProtKB-UniRule"/>
</dbReference>
<gene>
    <name evidence="10" type="ORF">WN51_07264</name>
</gene>
<evidence type="ECO:0000313" key="10">
    <source>
        <dbReference type="EMBL" id="KOX68771.1"/>
    </source>
</evidence>
<keyword evidence="6 7" id="KW-0539">Nucleus</keyword>
<keyword evidence="3 7" id="KW-0805">Transcription regulation</keyword>
<accession>A0A0N0U333</accession>
<feature type="region of interest" description="Disordered" evidence="8">
    <location>
        <begin position="1"/>
        <end position="20"/>
    </location>
</feature>
<dbReference type="PANTHER" id="PTHR12809:SF2">
    <property type="entry name" value="MEDIATOR OF RNA POLYMERASE II TRANSCRIPTION SUBUNIT 14"/>
    <property type="match status" value="1"/>
</dbReference>
<dbReference type="InterPro" id="IPR013947">
    <property type="entry name" value="Mediator_Med14"/>
</dbReference>
<dbReference type="GO" id="GO:0070847">
    <property type="term" value="C:core mediator complex"/>
    <property type="evidence" value="ECO:0007669"/>
    <property type="project" value="TreeGrafter"/>
</dbReference>
<dbReference type="Proteomes" id="UP000053105">
    <property type="component" value="Unassembled WGS sequence"/>
</dbReference>